<reference evidence="2" key="1">
    <citation type="submission" date="2022-11" db="UniProtKB">
        <authorList>
            <consortium name="WormBaseParasite"/>
        </authorList>
    </citation>
    <scope>IDENTIFICATION</scope>
</reference>
<name>A0AC34FCI1_9BILA</name>
<sequence>METVVDLRNIRNVRRPKAYYHFTGDHDYSDSSSSSLSDTTFALLANNEQVVYFAVGTIVSILCIFVLILCVYLKTKKRKNRKSTSSDAFIEETGSNRRSTPLTKEITLFDSPSAQPFLHQPLTSTPKSCRTTPTNLPIFTAPAPSKAPQIIFQRAQNHLDIKTALIELTADRNLFQVIPGCELEGTFGEVKWAIWHQTPFGASGDIDDEEDGISEDIAVVCKTLKASADKAHFQKFLQEALSFHNVPPHANLAQVVAAGTYGNFANLDSIKDFPLICYRHQGFGNLKKFLLQCRSSSHADNVGGTASSRASLGPSQTLRTHELLSMAIQMLKAVQHLHKYGIIHKDIATRNCLVSEIPAKISNDRMYVQLCDNALSKDLFPNDYHCLGDNENRPLKWMAPETFKSKVHNSASDVWEFGVALWELFTCAQQPFSEIEPEEMLAELEQGIRLGQPYNCPDELYGAMYCCWQREALQRPTTGQLLKVLDDFNVQLRKYI</sequence>
<dbReference type="WBParaSite" id="ES5_v2.g14843.t1">
    <property type="protein sequence ID" value="ES5_v2.g14843.t1"/>
    <property type="gene ID" value="ES5_v2.g14843"/>
</dbReference>
<proteinExistence type="predicted"/>
<evidence type="ECO:0000313" key="1">
    <source>
        <dbReference type="Proteomes" id="UP000887579"/>
    </source>
</evidence>
<accession>A0AC34FCI1</accession>
<evidence type="ECO:0000313" key="2">
    <source>
        <dbReference type="WBParaSite" id="ES5_v2.g14843.t1"/>
    </source>
</evidence>
<organism evidence="1 2">
    <name type="scientific">Panagrolaimus sp. ES5</name>
    <dbReference type="NCBI Taxonomy" id="591445"/>
    <lineage>
        <taxon>Eukaryota</taxon>
        <taxon>Metazoa</taxon>
        <taxon>Ecdysozoa</taxon>
        <taxon>Nematoda</taxon>
        <taxon>Chromadorea</taxon>
        <taxon>Rhabditida</taxon>
        <taxon>Tylenchina</taxon>
        <taxon>Panagrolaimomorpha</taxon>
        <taxon>Panagrolaimoidea</taxon>
        <taxon>Panagrolaimidae</taxon>
        <taxon>Panagrolaimus</taxon>
    </lineage>
</organism>
<protein>
    <submittedName>
        <fullName evidence="2">Protein kinase domain-containing protein</fullName>
    </submittedName>
</protein>
<dbReference type="Proteomes" id="UP000887579">
    <property type="component" value="Unplaced"/>
</dbReference>